<organism evidence="1 2">
    <name type="scientific">Streptomyces rubrogriseus</name>
    <dbReference type="NCBI Taxonomy" id="194673"/>
    <lineage>
        <taxon>Bacteria</taxon>
        <taxon>Bacillati</taxon>
        <taxon>Actinomycetota</taxon>
        <taxon>Actinomycetes</taxon>
        <taxon>Kitasatosporales</taxon>
        <taxon>Streptomycetaceae</taxon>
        <taxon>Streptomyces</taxon>
        <taxon>Streptomyces violaceoruber group</taxon>
    </lineage>
</organism>
<sequence length="89" mass="8431">MSGGPAGAWRLGAAVAGRDGEAEEVPDTDAEADGADVDALGLGLVDPGPVAVPDTDAEVCATAPAGPCRPSSSGLATRLATSATAALTA</sequence>
<keyword evidence="2" id="KW-1185">Reference proteome</keyword>
<accession>A0ABT4PBP8</accession>
<reference evidence="1 2" key="1">
    <citation type="submission" date="2022-12" db="EMBL/GenBank/DDBJ databases">
        <authorList>
            <person name="Abashina T."/>
            <person name="Solyanikova I."/>
            <person name="Delegan Y."/>
        </authorList>
    </citation>
    <scope>NUCLEOTIDE SEQUENCE [LARGE SCALE GENOMIC DNA]</scope>
    <source>
        <strain evidence="1 2">IPS92ro</strain>
    </source>
</reference>
<dbReference type="RefSeq" id="WP_269636434.1">
    <property type="nucleotide sequence ID" value="NZ_JAPWHU010000595.1"/>
</dbReference>
<evidence type="ECO:0000313" key="2">
    <source>
        <dbReference type="Proteomes" id="UP001301132"/>
    </source>
</evidence>
<feature type="non-terminal residue" evidence="1">
    <location>
        <position position="89"/>
    </location>
</feature>
<proteinExistence type="predicted"/>
<comment type="caution">
    <text evidence="1">The sequence shown here is derived from an EMBL/GenBank/DDBJ whole genome shotgun (WGS) entry which is preliminary data.</text>
</comment>
<dbReference type="Proteomes" id="UP001301132">
    <property type="component" value="Unassembled WGS sequence"/>
</dbReference>
<protein>
    <submittedName>
        <fullName evidence="1">Uncharacterized protein</fullName>
    </submittedName>
</protein>
<dbReference type="EMBL" id="JAPWHU010000595">
    <property type="protein sequence ID" value="MCZ4638562.1"/>
    <property type="molecule type" value="Genomic_DNA"/>
</dbReference>
<evidence type="ECO:0000313" key="1">
    <source>
        <dbReference type="EMBL" id="MCZ4638562.1"/>
    </source>
</evidence>
<name>A0ABT4PBP8_9ACTN</name>
<gene>
    <name evidence="1" type="ORF">O3S69_31450</name>
</gene>